<dbReference type="InterPro" id="IPR014747">
    <property type="entry name" value="Bac_photo_RC_H_C"/>
</dbReference>
<dbReference type="Gene3D" id="4.10.540.10">
    <property type="entry name" value="Photosynthetic reaction centre, H subunit, N-terminal domain"/>
    <property type="match status" value="1"/>
</dbReference>
<dbReference type="Pfam" id="PF05239">
    <property type="entry name" value="PRC"/>
    <property type="match status" value="1"/>
</dbReference>
<evidence type="ECO:0000313" key="5">
    <source>
        <dbReference type="EMBL" id="GJD44333.1"/>
    </source>
</evidence>
<sequence>MSPGALPTGALTGYVDVAQIVLYAFFLFFFGLVFWLRREDRREGYPLEAEVTGRLKSPDPILIPSPKLFHLADGKIKQAPQADMVPDRNFEGRKREPWPGAPLEPTGADPMFAHVGPGSWVSRDDAFDHTFDGQKRIVPLRVATHFMVHEDGPNPIGMSVFGADSQVAGTVSDIWIDRGESFARYYEVELGAGARRVLMPVTFCRTGRFSRTVKTEALLARQFADIPPHADPDAVTLLEEEKIIAYFGAGTLYATPQRAETLI</sequence>
<dbReference type="InterPro" id="IPR037097">
    <property type="entry name" value="Photo_RC_H_N_sf"/>
</dbReference>
<feature type="compositionally biased region" description="Basic and acidic residues" evidence="1">
    <location>
        <begin position="85"/>
        <end position="97"/>
    </location>
</feature>
<evidence type="ECO:0000256" key="1">
    <source>
        <dbReference type="SAM" id="MobiDB-lite"/>
    </source>
</evidence>
<keyword evidence="2" id="KW-1133">Transmembrane helix</keyword>
<dbReference type="NCBIfam" id="TIGR01150">
    <property type="entry name" value="puhA"/>
    <property type="match status" value="1"/>
</dbReference>
<dbReference type="InterPro" id="IPR015810">
    <property type="entry name" value="Photo_RC_H_N"/>
</dbReference>
<dbReference type="InterPro" id="IPR005652">
    <property type="entry name" value="Photo_RC_H"/>
</dbReference>
<name>A0ABQ4QGI3_9HYPH</name>
<keyword evidence="2" id="KW-0812">Transmembrane</keyword>
<feature type="domain" description="Photosynthetic reaction centre H subunit N-terminal" evidence="3">
    <location>
        <begin position="10"/>
        <end position="142"/>
    </location>
</feature>
<protein>
    <submittedName>
        <fullName evidence="5">Reaction center protein H chain</fullName>
    </submittedName>
</protein>
<keyword evidence="2" id="KW-0472">Membrane</keyword>
<evidence type="ECO:0000259" key="3">
    <source>
        <dbReference type="Pfam" id="PF03967"/>
    </source>
</evidence>
<dbReference type="SUPFAM" id="SSF50346">
    <property type="entry name" value="PRC-barrel domain"/>
    <property type="match status" value="1"/>
</dbReference>
<gene>
    <name evidence="5" type="primary">puhA</name>
    <name evidence="5" type="ORF">AFCDBAGC_2200</name>
</gene>
<dbReference type="Gene3D" id="3.90.50.10">
    <property type="entry name" value="Photosynthetic Reaction Center, subunit H, domain 2"/>
    <property type="match status" value="1"/>
</dbReference>
<feature type="transmembrane region" description="Helical" evidence="2">
    <location>
        <begin position="20"/>
        <end position="36"/>
    </location>
</feature>
<dbReference type="SUPFAM" id="SSF81490">
    <property type="entry name" value="Photosystem II reaction centre subunit H, transmembrane region"/>
    <property type="match status" value="1"/>
</dbReference>
<proteinExistence type="predicted"/>
<organism evidence="5 6">
    <name type="scientific">Methylobacterium cerastii</name>
    <dbReference type="NCBI Taxonomy" id="932741"/>
    <lineage>
        <taxon>Bacteria</taxon>
        <taxon>Pseudomonadati</taxon>
        <taxon>Pseudomonadota</taxon>
        <taxon>Alphaproteobacteria</taxon>
        <taxon>Hyphomicrobiales</taxon>
        <taxon>Methylobacteriaceae</taxon>
        <taxon>Methylobacterium</taxon>
    </lineage>
</organism>
<keyword evidence="6" id="KW-1185">Reference proteome</keyword>
<feature type="domain" description="PRC-barrel" evidence="4">
    <location>
        <begin position="152"/>
        <end position="206"/>
    </location>
</feature>
<feature type="region of interest" description="Disordered" evidence="1">
    <location>
        <begin position="78"/>
        <end position="105"/>
    </location>
</feature>
<dbReference type="EMBL" id="BPQG01000032">
    <property type="protein sequence ID" value="GJD44333.1"/>
    <property type="molecule type" value="Genomic_DNA"/>
</dbReference>
<dbReference type="InterPro" id="IPR011033">
    <property type="entry name" value="PRC_barrel-like_sf"/>
</dbReference>
<evidence type="ECO:0000259" key="4">
    <source>
        <dbReference type="Pfam" id="PF05239"/>
    </source>
</evidence>
<dbReference type="InterPro" id="IPR027275">
    <property type="entry name" value="PRC-brl_dom"/>
</dbReference>
<accession>A0ABQ4QGI3</accession>
<evidence type="ECO:0000256" key="2">
    <source>
        <dbReference type="SAM" id="Phobius"/>
    </source>
</evidence>
<dbReference type="Proteomes" id="UP001055117">
    <property type="component" value="Unassembled WGS sequence"/>
</dbReference>
<reference evidence="5 6" key="1">
    <citation type="journal article" date="2021" name="Front. Microbiol.">
        <title>Comprehensive Comparative Genomics and Phenotyping of Methylobacterium Species.</title>
        <authorList>
            <person name="Alessa O."/>
            <person name="Ogura Y."/>
            <person name="Fujitani Y."/>
            <person name="Takami H."/>
            <person name="Hayashi T."/>
            <person name="Sahin N."/>
            <person name="Tani A."/>
        </authorList>
    </citation>
    <scope>NUCLEOTIDE SEQUENCE [LARGE SCALE GENOMIC DNA]</scope>
    <source>
        <strain evidence="5 6">DSM 23679</strain>
    </source>
</reference>
<comment type="caution">
    <text evidence="5">The sequence shown here is derived from an EMBL/GenBank/DDBJ whole genome shotgun (WGS) entry which is preliminary data.</text>
</comment>
<dbReference type="Pfam" id="PF03967">
    <property type="entry name" value="PRCH"/>
    <property type="match status" value="1"/>
</dbReference>
<evidence type="ECO:0000313" key="6">
    <source>
        <dbReference type="Proteomes" id="UP001055117"/>
    </source>
</evidence>